<accession>A0ABQ4ERA8</accession>
<dbReference type="SUPFAM" id="SSF53850">
    <property type="entry name" value="Periplasmic binding protein-like II"/>
    <property type="match status" value="1"/>
</dbReference>
<keyword evidence="2" id="KW-0813">Transport</keyword>
<dbReference type="Gene3D" id="3.10.105.10">
    <property type="entry name" value="Dipeptide-binding Protein, Domain 3"/>
    <property type="match status" value="1"/>
</dbReference>
<dbReference type="InterPro" id="IPR039424">
    <property type="entry name" value="SBP_5"/>
</dbReference>
<gene>
    <name evidence="5" type="ORF">Pma05_37570</name>
</gene>
<dbReference type="Gene3D" id="3.90.76.10">
    <property type="entry name" value="Dipeptide-binding Protein, Domain 1"/>
    <property type="match status" value="1"/>
</dbReference>
<proteinExistence type="inferred from homology"/>
<evidence type="ECO:0000256" key="2">
    <source>
        <dbReference type="ARBA" id="ARBA00022448"/>
    </source>
</evidence>
<evidence type="ECO:0000313" key="5">
    <source>
        <dbReference type="EMBL" id="GIG97184.1"/>
    </source>
</evidence>
<evidence type="ECO:0000256" key="1">
    <source>
        <dbReference type="ARBA" id="ARBA00005695"/>
    </source>
</evidence>
<name>A0ABQ4ERA8_9ACTN</name>
<dbReference type="PANTHER" id="PTHR30290:SF9">
    <property type="entry name" value="OLIGOPEPTIDE-BINDING PROTEIN APPA"/>
    <property type="match status" value="1"/>
</dbReference>
<protein>
    <submittedName>
        <fullName evidence="5">ABC transporter substrate-binding protein</fullName>
    </submittedName>
</protein>
<dbReference type="InterPro" id="IPR000914">
    <property type="entry name" value="SBP_5_dom"/>
</dbReference>
<dbReference type="EMBL" id="BONX01000023">
    <property type="protein sequence ID" value="GIG97184.1"/>
    <property type="molecule type" value="Genomic_DNA"/>
</dbReference>
<reference evidence="5 6" key="1">
    <citation type="submission" date="2021-01" db="EMBL/GenBank/DDBJ databases">
        <title>Whole genome shotgun sequence of Plantactinospora mayteni NBRC 109088.</title>
        <authorList>
            <person name="Komaki H."/>
            <person name="Tamura T."/>
        </authorList>
    </citation>
    <scope>NUCLEOTIDE SEQUENCE [LARGE SCALE GENOMIC DNA]</scope>
    <source>
        <strain evidence="5 6">NBRC 109088</strain>
    </source>
</reference>
<feature type="domain" description="Solute-binding protein family 5" evidence="4">
    <location>
        <begin position="83"/>
        <end position="417"/>
    </location>
</feature>
<evidence type="ECO:0000313" key="6">
    <source>
        <dbReference type="Proteomes" id="UP000621500"/>
    </source>
</evidence>
<dbReference type="Pfam" id="PF00496">
    <property type="entry name" value="SBP_bac_5"/>
    <property type="match status" value="1"/>
</dbReference>
<keyword evidence="6" id="KW-1185">Reference proteome</keyword>
<keyword evidence="3" id="KW-0732">Signal</keyword>
<sequence length="511" mass="56496">MDMDHRPRTRLLSLVTIGTLFLGTSACGGGGGSGSAGRQSGDLVVAVATEPSTLDPQLVNDRSSRIVTDNLFETLLVRDETSQIQPKLADKYERVDDTTWRFTLHPGVTFHDGSPFDADAVVFSIERIIDPDFDTQRTSYTEGIEGARKVDPRTVDILTDGKNPVLPAEMTSIPMVSPASAGQQSFGHEVIVGTGPYKFGTWQRGREISLVRNDAYWGEKASIAAFTVRVVPDAQTALSALQAGEVDLVFDLFPEQAKLAPQVKEIRASDFSYVAFNTHRKELSDPRVRQAMNLAVDKESLAETIYQGHATPNQAQHLAKGMLGFNASLSPFPYDPEQAKRLLAEAGYPNGFDIELHVPIGRYSKGEETADFVAAALGAVGVRAKVVKHDWNDYRELGRVKGTESGAFDLKYGWNSNEWFDAARIKSHITCKGASSKFCDPKVDELVKAGADTLDQAERQRDYADMWARLHENPYSIYLLQQNYIFGASQRLEWNPRPDDSYFVSTMRLTS</sequence>
<evidence type="ECO:0000259" key="4">
    <source>
        <dbReference type="Pfam" id="PF00496"/>
    </source>
</evidence>
<dbReference type="Proteomes" id="UP000621500">
    <property type="component" value="Unassembled WGS sequence"/>
</dbReference>
<dbReference type="InterPro" id="IPR030678">
    <property type="entry name" value="Peptide/Ni-bd"/>
</dbReference>
<organism evidence="5 6">
    <name type="scientific">Plantactinospora mayteni</name>
    <dbReference type="NCBI Taxonomy" id="566021"/>
    <lineage>
        <taxon>Bacteria</taxon>
        <taxon>Bacillati</taxon>
        <taxon>Actinomycetota</taxon>
        <taxon>Actinomycetes</taxon>
        <taxon>Micromonosporales</taxon>
        <taxon>Micromonosporaceae</taxon>
        <taxon>Plantactinospora</taxon>
    </lineage>
</organism>
<dbReference type="PROSITE" id="PS51257">
    <property type="entry name" value="PROKAR_LIPOPROTEIN"/>
    <property type="match status" value="1"/>
</dbReference>
<dbReference type="PANTHER" id="PTHR30290">
    <property type="entry name" value="PERIPLASMIC BINDING COMPONENT OF ABC TRANSPORTER"/>
    <property type="match status" value="1"/>
</dbReference>
<comment type="caution">
    <text evidence="5">The sequence shown here is derived from an EMBL/GenBank/DDBJ whole genome shotgun (WGS) entry which is preliminary data.</text>
</comment>
<dbReference type="PIRSF" id="PIRSF002741">
    <property type="entry name" value="MppA"/>
    <property type="match status" value="1"/>
</dbReference>
<evidence type="ECO:0000256" key="3">
    <source>
        <dbReference type="ARBA" id="ARBA00022729"/>
    </source>
</evidence>
<dbReference type="Gene3D" id="3.40.190.10">
    <property type="entry name" value="Periplasmic binding protein-like II"/>
    <property type="match status" value="1"/>
</dbReference>
<comment type="similarity">
    <text evidence="1">Belongs to the bacterial solute-binding protein 5 family.</text>
</comment>